<evidence type="ECO:0000256" key="2">
    <source>
        <dbReference type="ARBA" id="ARBA00022448"/>
    </source>
</evidence>
<gene>
    <name evidence="11" type="primary">exbB_2</name>
    <name evidence="11" type="ORF">PsAD2_01517</name>
</gene>
<feature type="transmembrane region" description="Helical" evidence="9">
    <location>
        <begin position="131"/>
        <end position="151"/>
    </location>
</feature>
<evidence type="ECO:0000256" key="1">
    <source>
        <dbReference type="ARBA" id="ARBA00004651"/>
    </source>
</evidence>
<keyword evidence="12" id="KW-1185">Reference proteome</keyword>
<evidence type="ECO:0000256" key="4">
    <source>
        <dbReference type="ARBA" id="ARBA00022692"/>
    </source>
</evidence>
<comment type="similarity">
    <text evidence="8">Belongs to the exbB/tolQ family.</text>
</comment>
<dbReference type="GO" id="GO:0017038">
    <property type="term" value="P:protein import"/>
    <property type="evidence" value="ECO:0007669"/>
    <property type="project" value="TreeGrafter"/>
</dbReference>
<keyword evidence="4 9" id="KW-0812">Transmembrane</keyword>
<keyword evidence="2 8" id="KW-0813">Transport</keyword>
<dbReference type="EMBL" id="LMCB01000010">
    <property type="protein sequence ID" value="KZL20221.1"/>
    <property type="molecule type" value="Genomic_DNA"/>
</dbReference>
<accession>A0A165ZS56</accession>
<dbReference type="InterPro" id="IPR050790">
    <property type="entry name" value="ExbB/TolQ_transport"/>
</dbReference>
<evidence type="ECO:0000256" key="6">
    <source>
        <dbReference type="ARBA" id="ARBA00022989"/>
    </source>
</evidence>
<dbReference type="PANTHER" id="PTHR30625:SF15">
    <property type="entry name" value="BIOPOLYMER TRANSPORT PROTEIN EXBB"/>
    <property type="match status" value="1"/>
</dbReference>
<comment type="subcellular location">
    <subcellularLocation>
        <location evidence="1">Cell membrane</location>
        <topology evidence="1">Multi-pass membrane protein</topology>
    </subcellularLocation>
    <subcellularLocation>
        <location evidence="8">Membrane</location>
        <topology evidence="8">Multi-pass membrane protein</topology>
    </subcellularLocation>
</comment>
<dbReference type="RefSeq" id="WP_068004546.1">
    <property type="nucleotide sequence ID" value="NZ_LMCB01000010.1"/>
</dbReference>
<evidence type="ECO:0000256" key="3">
    <source>
        <dbReference type="ARBA" id="ARBA00022475"/>
    </source>
</evidence>
<feature type="transmembrane region" description="Helical" evidence="9">
    <location>
        <begin position="171"/>
        <end position="195"/>
    </location>
</feature>
<evidence type="ECO:0000313" key="12">
    <source>
        <dbReference type="Proteomes" id="UP000076577"/>
    </source>
</evidence>
<keyword evidence="5 8" id="KW-0653">Protein transport</keyword>
<keyword evidence="3" id="KW-1003">Cell membrane</keyword>
<organism evidence="11 12">
    <name type="scientific">Pseudovibrio axinellae</name>
    <dbReference type="NCBI Taxonomy" id="989403"/>
    <lineage>
        <taxon>Bacteria</taxon>
        <taxon>Pseudomonadati</taxon>
        <taxon>Pseudomonadota</taxon>
        <taxon>Alphaproteobacteria</taxon>
        <taxon>Hyphomicrobiales</taxon>
        <taxon>Stappiaceae</taxon>
        <taxon>Pseudovibrio</taxon>
    </lineage>
</organism>
<feature type="transmembrane region" description="Helical" evidence="9">
    <location>
        <begin position="26"/>
        <end position="47"/>
    </location>
</feature>
<proteinExistence type="inferred from homology"/>
<dbReference type="OrthoDB" id="4045at2"/>
<evidence type="ECO:0000256" key="8">
    <source>
        <dbReference type="RuleBase" id="RU004057"/>
    </source>
</evidence>
<dbReference type="Proteomes" id="UP000076577">
    <property type="component" value="Unassembled WGS sequence"/>
</dbReference>
<dbReference type="PATRIC" id="fig|989403.3.peg.1615"/>
<keyword evidence="7 9" id="KW-0472">Membrane</keyword>
<sequence>MDAMFETLNLTAAINPLFELISKGGVVVGLLLVVSIIALTIIFAKFWQFWIAGVGRHRKASQAVAYWRVGKRDQAYQIVVADRSPVSDVLAHAMRGLMKPQVPQALVREDVERVCFTHLGDLRSYLRALDMIAQTAPLMGLFGTVLGMINAFQSMADAGAQVDPSALAGGIWIALLTTAVGLAVAIPASVTLSFFEGRIEREQGAMEKVVTELFTGAVTSSSENTKEAEALNSSPRLEVIQDAP</sequence>
<dbReference type="GO" id="GO:0005886">
    <property type="term" value="C:plasma membrane"/>
    <property type="evidence" value="ECO:0007669"/>
    <property type="project" value="UniProtKB-SubCell"/>
</dbReference>
<evidence type="ECO:0000259" key="10">
    <source>
        <dbReference type="Pfam" id="PF01618"/>
    </source>
</evidence>
<dbReference type="STRING" id="989403.SAMN05421798_103238"/>
<keyword evidence="6 9" id="KW-1133">Transmembrane helix</keyword>
<protein>
    <submittedName>
        <fullName evidence="11">Biopolymer transport protein ExbB</fullName>
    </submittedName>
</protein>
<name>A0A165ZS56_9HYPH</name>
<evidence type="ECO:0000313" key="11">
    <source>
        <dbReference type="EMBL" id="KZL20221.1"/>
    </source>
</evidence>
<reference evidence="11 12" key="1">
    <citation type="journal article" date="2016" name="Front. Microbiol.">
        <title>Comparative Genomic Analysis Reveals a Diverse Repertoire of Genes Involved in Prokaryote-Eukaryote Interactions within the Pseudovibrio Genus.</title>
        <authorList>
            <person name="Romano S."/>
            <person name="Fernandez-Guerra A."/>
            <person name="Reen F.J."/>
            <person name="Glockner F.O."/>
            <person name="Crowley S.P."/>
            <person name="O'Sullivan O."/>
            <person name="Cotter P.D."/>
            <person name="Adams C."/>
            <person name="Dobson A.D."/>
            <person name="O'Gara F."/>
        </authorList>
    </citation>
    <scope>NUCLEOTIDE SEQUENCE [LARGE SCALE GENOMIC DNA]</scope>
    <source>
        <strain evidence="11 12">Ad2</strain>
    </source>
</reference>
<comment type="caution">
    <text evidence="11">The sequence shown here is derived from an EMBL/GenBank/DDBJ whole genome shotgun (WGS) entry which is preliminary data.</text>
</comment>
<dbReference type="PANTHER" id="PTHR30625">
    <property type="entry name" value="PROTEIN TOLQ"/>
    <property type="match status" value="1"/>
</dbReference>
<dbReference type="AlphaFoldDB" id="A0A165ZS56"/>
<evidence type="ECO:0000256" key="7">
    <source>
        <dbReference type="ARBA" id="ARBA00023136"/>
    </source>
</evidence>
<evidence type="ECO:0000256" key="5">
    <source>
        <dbReference type="ARBA" id="ARBA00022927"/>
    </source>
</evidence>
<dbReference type="Pfam" id="PF01618">
    <property type="entry name" value="MotA_ExbB"/>
    <property type="match status" value="1"/>
</dbReference>
<evidence type="ECO:0000256" key="9">
    <source>
        <dbReference type="SAM" id="Phobius"/>
    </source>
</evidence>
<dbReference type="InterPro" id="IPR002898">
    <property type="entry name" value="MotA_ExbB_proton_chnl"/>
</dbReference>
<feature type="domain" description="MotA/TolQ/ExbB proton channel" evidence="10">
    <location>
        <begin position="84"/>
        <end position="207"/>
    </location>
</feature>